<keyword evidence="12" id="KW-0479">Metal-binding</keyword>
<proteinExistence type="inferred from homology"/>
<dbReference type="Proteomes" id="UP000019113">
    <property type="component" value="Unassembled WGS sequence"/>
</dbReference>
<evidence type="ECO:0000256" key="4">
    <source>
        <dbReference type="ARBA" id="ARBA00022692"/>
    </source>
</evidence>
<keyword evidence="9 12" id="KW-0407">Ion channel</keyword>
<feature type="transmembrane region" description="Helical" evidence="12">
    <location>
        <begin position="101"/>
        <end position="121"/>
    </location>
</feature>
<keyword evidence="2 12" id="KW-1003">Cell membrane</keyword>
<dbReference type="InterPro" id="IPR003691">
    <property type="entry name" value="FluC"/>
</dbReference>
<name>W1N7R1_9GAMM</name>
<comment type="catalytic activity">
    <reaction evidence="11">
        <text>fluoride(in) = fluoride(out)</text>
        <dbReference type="Rhea" id="RHEA:76159"/>
        <dbReference type="ChEBI" id="CHEBI:17051"/>
    </reaction>
    <physiologicalReaction direction="left-to-right" evidence="11">
        <dbReference type="Rhea" id="RHEA:76160"/>
    </physiologicalReaction>
</comment>
<gene>
    <name evidence="12" type="primary">fluC</name>
    <name evidence="12" type="synonym">crcB</name>
    <name evidence="13" type="ORF">BJB45_15095</name>
</gene>
<organism evidence="13 14">
    <name type="scientific">Halomonas huangheensis</name>
    <dbReference type="NCBI Taxonomy" id="1178482"/>
    <lineage>
        <taxon>Bacteria</taxon>
        <taxon>Pseudomonadati</taxon>
        <taxon>Pseudomonadota</taxon>
        <taxon>Gammaproteobacteria</taxon>
        <taxon>Oceanospirillales</taxon>
        <taxon>Halomonadaceae</taxon>
        <taxon>Halomonas</taxon>
    </lineage>
</organism>
<comment type="activity regulation">
    <text evidence="12">Na(+) is not transported, but it plays an essential structural role and its presence is essential for fluoride channel function.</text>
</comment>
<evidence type="ECO:0000256" key="1">
    <source>
        <dbReference type="ARBA" id="ARBA00004651"/>
    </source>
</evidence>
<dbReference type="AlphaFoldDB" id="W1N7R1"/>
<feature type="transmembrane region" description="Helical" evidence="12">
    <location>
        <begin position="72"/>
        <end position="89"/>
    </location>
</feature>
<protein>
    <recommendedName>
        <fullName evidence="12">Fluoride-specific ion channel FluC</fullName>
    </recommendedName>
</protein>
<dbReference type="RefSeq" id="WP_021819143.1">
    <property type="nucleotide sequence ID" value="NZ_AVBC01000033.1"/>
</dbReference>
<keyword evidence="14" id="KW-1185">Reference proteome</keyword>
<dbReference type="PATRIC" id="fig|1178482.3.peg.2192"/>
<evidence type="ECO:0000256" key="7">
    <source>
        <dbReference type="ARBA" id="ARBA00023065"/>
    </source>
</evidence>
<dbReference type="eggNOG" id="COG0239">
    <property type="taxonomic scope" value="Bacteria"/>
</dbReference>
<feature type="transmembrane region" description="Helical" evidence="12">
    <location>
        <begin position="41"/>
        <end position="60"/>
    </location>
</feature>
<dbReference type="Pfam" id="PF02537">
    <property type="entry name" value="CRCB"/>
    <property type="match status" value="1"/>
</dbReference>
<dbReference type="KEGG" id="hhu:AR456_00985"/>
<dbReference type="HAMAP" id="MF_00454">
    <property type="entry name" value="FluC"/>
    <property type="match status" value="1"/>
</dbReference>
<keyword evidence="4 12" id="KW-0812">Transmembrane</keyword>
<dbReference type="OrthoDB" id="9806299at2"/>
<evidence type="ECO:0000256" key="8">
    <source>
        <dbReference type="ARBA" id="ARBA00023136"/>
    </source>
</evidence>
<dbReference type="EMBL" id="AVBC01000033">
    <property type="protein sequence ID" value="ERL51226.1"/>
    <property type="molecule type" value="Genomic_DNA"/>
</dbReference>
<dbReference type="PANTHER" id="PTHR28259:SF1">
    <property type="entry name" value="FLUORIDE EXPORT PROTEIN 1-RELATED"/>
    <property type="match status" value="1"/>
</dbReference>
<keyword evidence="12" id="KW-0813">Transport</keyword>
<reference evidence="13 14" key="1">
    <citation type="submission" date="2013-08" db="EMBL/GenBank/DDBJ databases">
        <title>draft genome of Halomonas huanghegensis, strain BJGMM-B45T.</title>
        <authorList>
            <person name="Miao C."/>
            <person name="Wan Y."/>
            <person name="Jin W."/>
        </authorList>
    </citation>
    <scope>NUCLEOTIDE SEQUENCE [LARGE SCALE GENOMIC DNA]</scope>
    <source>
        <strain evidence="13 14">BJGMM-B45</strain>
    </source>
</reference>
<accession>W1N7R1</accession>
<keyword evidence="3" id="KW-0997">Cell inner membrane</keyword>
<evidence type="ECO:0000256" key="2">
    <source>
        <dbReference type="ARBA" id="ARBA00022475"/>
    </source>
</evidence>
<comment type="caution">
    <text evidence="13">The sequence shown here is derived from an EMBL/GenBank/DDBJ whole genome shotgun (WGS) entry which is preliminary data.</text>
</comment>
<evidence type="ECO:0000313" key="13">
    <source>
        <dbReference type="EMBL" id="ERL51226.1"/>
    </source>
</evidence>
<dbReference type="PANTHER" id="PTHR28259">
    <property type="entry name" value="FLUORIDE EXPORT PROTEIN 1-RELATED"/>
    <property type="match status" value="1"/>
</dbReference>
<keyword evidence="5 12" id="KW-1133">Transmembrane helix</keyword>
<sequence>MSRWASYLQVGLGSALGGTCRMLAGVVVNASIASPFPWATLIVNVLGSWLIARLATHAVLNSSGRIARAHGLLIAGFCGGFTTFSLFSLETVQLAVDGQYGLAALYVGVSVPLWLGAAWWGDRAARRSQARS</sequence>
<comment type="function">
    <text evidence="12">Fluoride-specific ion channel. Important for reducing fluoride concentration in the cell, thus reducing its toxicity.</text>
</comment>
<dbReference type="STRING" id="1178482.AR456_00985"/>
<keyword evidence="6 12" id="KW-0915">Sodium</keyword>
<dbReference type="GO" id="GO:0046872">
    <property type="term" value="F:metal ion binding"/>
    <property type="evidence" value="ECO:0007669"/>
    <property type="project" value="UniProtKB-KW"/>
</dbReference>
<evidence type="ECO:0000256" key="11">
    <source>
        <dbReference type="ARBA" id="ARBA00035585"/>
    </source>
</evidence>
<dbReference type="GO" id="GO:0062054">
    <property type="term" value="F:fluoride channel activity"/>
    <property type="evidence" value="ECO:0007669"/>
    <property type="project" value="UniProtKB-UniRule"/>
</dbReference>
<evidence type="ECO:0000256" key="10">
    <source>
        <dbReference type="ARBA" id="ARBA00035120"/>
    </source>
</evidence>
<feature type="binding site" evidence="12">
    <location>
        <position position="79"/>
    </location>
    <ligand>
        <name>Na(+)</name>
        <dbReference type="ChEBI" id="CHEBI:29101"/>
        <note>structural</note>
    </ligand>
</feature>
<evidence type="ECO:0000256" key="6">
    <source>
        <dbReference type="ARBA" id="ARBA00023053"/>
    </source>
</evidence>
<keyword evidence="8 12" id="KW-0472">Membrane</keyword>
<comment type="similarity">
    <text evidence="10 12">Belongs to the fluoride channel Fluc/FEX (TC 1.A.43) family.</text>
</comment>
<feature type="binding site" evidence="12">
    <location>
        <position position="82"/>
    </location>
    <ligand>
        <name>Na(+)</name>
        <dbReference type="ChEBI" id="CHEBI:29101"/>
        <note>structural</note>
    </ligand>
</feature>
<evidence type="ECO:0000256" key="5">
    <source>
        <dbReference type="ARBA" id="ARBA00022989"/>
    </source>
</evidence>
<evidence type="ECO:0000256" key="12">
    <source>
        <dbReference type="HAMAP-Rule" id="MF_00454"/>
    </source>
</evidence>
<dbReference type="GO" id="GO:0005886">
    <property type="term" value="C:plasma membrane"/>
    <property type="evidence" value="ECO:0007669"/>
    <property type="project" value="UniProtKB-SubCell"/>
</dbReference>
<evidence type="ECO:0000256" key="3">
    <source>
        <dbReference type="ARBA" id="ARBA00022519"/>
    </source>
</evidence>
<comment type="subcellular location">
    <subcellularLocation>
        <location evidence="1 12">Cell membrane</location>
        <topology evidence="1 12">Multi-pass membrane protein</topology>
    </subcellularLocation>
</comment>
<dbReference type="GO" id="GO:0140114">
    <property type="term" value="P:cellular detoxification of fluoride"/>
    <property type="evidence" value="ECO:0007669"/>
    <property type="project" value="UniProtKB-UniRule"/>
</dbReference>
<evidence type="ECO:0000256" key="9">
    <source>
        <dbReference type="ARBA" id="ARBA00023303"/>
    </source>
</evidence>
<evidence type="ECO:0000313" key="14">
    <source>
        <dbReference type="Proteomes" id="UP000019113"/>
    </source>
</evidence>
<keyword evidence="7 12" id="KW-0406">Ion transport</keyword>